<dbReference type="AlphaFoldDB" id="A0A9P0L389"/>
<accession>A0A9P0L389</accession>
<reference evidence="1" key="1">
    <citation type="submission" date="2022-03" db="EMBL/GenBank/DDBJ databases">
        <authorList>
            <person name="Sayadi A."/>
        </authorList>
    </citation>
    <scope>NUCLEOTIDE SEQUENCE</scope>
</reference>
<gene>
    <name evidence="1" type="ORF">ACAOBT_LOCUS18184</name>
</gene>
<dbReference type="Proteomes" id="UP001152888">
    <property type="component" value="Unassembled WGS sequence"/>
</dbReference>
<organism evidence="1 2">
    <name type="scientific">Acanthoscelides obtectus</name>
    <name type="common">Bean weevil</name>
    <name type="synonym">Bruchus obtectus</name>
    <dbReference type="NCBI Taxonomy" id="200917"/>
    <lineage>
        <taxon>Eukaryota</taxon>
        <taxon>Metazoa</taxon>
        <taxon>Ecdysozoa</taxon>
        <taxon>Arthropoda</taxon>
        <taxon>Hexapoda</taxon>
        <taxon>Insecta</taxon>
        <taxon>Pterygota</taxon>
        <taxon>Neoptera</taxon>
        <taxon>Endopterygota</taxon>
        <taxon>Coleoptera</taxon>
        <taxon>Polyphaga</taxon>
        <taxon>Cucujiformia</taxon>
        <taxon>Chrysomeloidea</taxon>
        <taxon>Chrysomelidae</taxon>
        <taxon>Bruchinae</taxon>
        <taxon>Bruchini</taxon>
        <taxon>Acanthoscelides</taxon>
    </lineage>
</organism>
<sequence length="18" mass="2051">MQSSTFNVAYALFLDLKC</sequence>
<evidence type="ECO:0000313" key="2">
    <source>
        <dbReference type="Proteomes" id="UP001152888"/>
    </source>
</evidence>
<comment type="caution">
    <text evidence="1">The sequence shown here is derived from an EMBL/GenBank/DDBJ whole genome shotgun (WGS) entry which is preliminary data.</text>
</comment>
<proteinExistence type="predicted"/>
<protein>
    <submittedName>
        <fullName evidence="1">Uncharacterized protein</fullName>
    </submittedName>
</protein>
<keyword evidence="2" id="KW-1185">Reference proteome</keyword>
<evidence type="ECO:0000313" key="1">
    <source>
        <dbReference type="EMBL" id="CAH1987948.1"/>
    </source>
</evidence>
<name>A0A9P0L389_ACAOB</name>
<dbReference type="EMBL" id="CAKOFQ010007034">
    <property type="protein sequence ID" value="CAH1987948.1"/>
    <property type="molecule type" value="Genomic_DNA"/>
</dbReference>